<dbReference type="EMBL" id="JAJNCO010000006">
    <property type="protein sequence ID" value="MCD2111910.1"/>
    <property type="molecule type" value="Genomic_DNA"/>
</dbReference>
<protein>
    <submittedName>
        <fullName evidence="3">Uncharacterized protein</fullName>
    </submittedName>
</protein>
<organism evidence="3 4">
    <name type="scientific">Rhodococcus rhodochrous</name>
    <dbReference type="NCBI Taxonomy" id="1829"/>
    <lineage>
        <taxon>Bacteria</taxon>
        <taxon>Bacillati</taxon>
        <taxon>Actinomycetota</taxon>
        <taxon>Actinomycetes</taxon>
        <taxon>Mycobacteriales</taxon>
        <taxon>Nocardiaceae</taxon>
        <taxon>Rhodococcus</taxon>
    </lineage>
</organism>
<feature type="region of interest" description="Disordered" evidence="1">
    <location>
        <begin position="107"/>
        <end position="141"/>
    </location>
</feature>
<sequence>MSRTAWAVTAVAVAMTAGTVGFVSANRGGSAPSEPSSFTVARVADETTTGGPDGTVRAGVDPARDARPGELPTDIPYIDVTTCDAWFEDWDDTVPDHVEDFYDEWDDRCDDLHDDDHDDWDDDHDDDWDDHDDDWDDDHDD</sequence>
<dbReference type="AlphaFoldDB" id="A0AAW4XGT5"/>
<feature type="region of interest" description="Disordered" evidence="1">
    <location>
        <begin position="28"/>
        <end position="75"/>
    </location>
</feature>
<accession>A0AAW4XGT5</accession>
<gene>
    <name evidence="3" type="ORF">LQ384_12430</name>
</gene>
<dbReference type="Proteomes" id="UP001198630">
    <property type="component" value="Unassembled WGS sequence"/>
</dbReference>
<reference evidence="3" key="1">
    <citation type="submission" date="2021-11" db="EMBL/GenBank/DDBJ databases">
        <title>Development of a sustainable strategy for remediation of hydrocarbon-contaminated territories based on the waste exchange concept.</title>
        <authorList>
            <person name="Elkin A."/>
        </authorList>
    </citation>
    <scope>NUCLEOTIDE SEQUENCE</scope>
    <source>
        <strain evidence="3">IEGM 757</strain>
    </source>
</reference>
<evidence type="ECO:0000313" key="3">
    <source>
        <dbReference type="EMBL" id="MCD2111910.1"/>
    </source>
</evidence>
<evidence type="ECO:0000256" key="2">
    <source>
        <dbReference type="SAM" id="SignalP"/>
    </source>
</evidence>
<evidence type="ECO:0000313" key="4">
    <source>
        <dbReference type="Proteomes" id="UP001198630"/>
    </source>
</evidence>
<evidence type="ECO:0000256" key="1">
    <source>
        <dbReference type="SAM" id="MobiDB-lite"/>
    </source>
</evidence>
<feature type="signal peptide" evidence="2">
    <location>
        <begin position="1"/>
        <end position="25"/>
    </location>
</feature>
<comment type="caution">
    <text evidence="3">The sequence shown here is derived from an EMBL/GenBank/DDBJ whole genome shotgun (WGS) entry which is preliminary data.</text>
</comment>
<dbReference type="RefSeq" id="WP_174247062.1">
    <property type="nucleotide sequence ID" value="NZ_CP027557.1"/>
</dbReference>
<feature type="chain" id="PRO_5043588121" evidence="2">
    <location>
        <begin position="26"/>
        <end position="141"/>
    </location>
</feature>
<feature type="compositionally biased region" description="Acidic residues" evidence="1">
    <location>
        <begin position="116"/>
        <end position="141"/>
    </location>
</feature>
<proteinExistence type="predicted"/>
<name>A0AAW4XGT5_RHORH</name>
<keyword evidence="2" id="KW-0732">Signal</keyword>